<dbReference type="EMBL" id="LR031877">
    <property type="protein sequence ID" value="VDD44816.1"/>
    <property type="molecule type" value="Genomic_DNA"/>
</dbReference>
<proteinExistence type="predicted"/>
<sequence>MKTKMATEKAIENRLTLLQFLATIFVVESVSDDRKGFSQRFSPTMSSISMRDPLSLRNGTVEKRLKRLEFFRVTKLEKEAPADPVQEEYERQIESMEAEADDEDLWNGHTMPTMFSDELIKDVQSH</sequence>
<organism evidence="1">
    <name type="scientific">Brassica oleracea</name>
    <name type="common">Wild cabbage</name>
    <dbReference type="NCBI Taxonomy" id="3712"/>
    <lineage>
        <taxon>Eukaryota</taxon>
        <taxon>Viridiplantae</taxon>
        <taxon>Streptophyta</taxon>
        <taxon>Embryophyta</taxon>
        <taxon>Tracheophyta</taxon>
        <taxon>Spermatophyta</taxon>
        <taxon>Magnoliopsida</taxon>
        <taxon>eudicotyledons</taxon>
        <taxon>Gunneridae</taxon>
        <taxon>Pentapetalae</taxon>
        <taxon>rosids</taxon>
        <taxon>malvids</taxon>
        <taxon>Brassicales</taxon>
        <taxon>Brassicaceae</taxon>
        <taxon>Brassiceae</taxon>
        <taxon>Brassica</taxon>
    </lineage>
</organism>
<gene>
    <name evidence="1" type="ORF">BOLC5T32363H</name>
</gene>
<dbReference type="AlphaFoldDB" id="A0A3P6F4W4"/>
<reference evidence="1" key="1">
    <citation type="submission" date="2018-11" db="EMBL/GenBank/DDBJ databases">
        <authorList>
            <consortium name="Genoscope - CEA"/>
            <person name="William W."/>
        </authorList>
    </citation>
    <scope>NUCLEOTIDE SEQUENCE</scope>
</reference>
<accession>A0A3P6F4W4</accession>
<name>A0A3P6F4W4_BRAOL</name>
<evidence type="ECO:0000313" key="1">
    <source>
        <dbReference type="EMBL" id="VDD44816.1"/>
    </source>
</evidence>
<protein>
    <submittedName>
        <fullName evidence="1">Uncharacterized protein</fullName>
    </submittedName>
</protein>